<dbReference type="Gene3D" id="3.40.50.150">
    <property type="entry name" value="Vaccinia Virus protein VP39"/>
    <property type="match status" value="1"/>
</dbReference>
<dbReference type="InterPro" id="IPR013216">
    <property type="entry name" value="Methyltransf_11"/>
</dbReference>
<accession>A0A4R1QXQ3</accession>
<dbReference type="RefSeq" id="WP_031391452.1">
    <property type="nucleotide sequence ID" value="NZ_JPNB01000002.1"/>
</dbReference>
<dbReference type="AlphaFoldDB" id="A0A4R1QXQ3"/>
<feature type="domain" description="Methyltransferase type 11" evidence="1">
    <location>
        <begin position="52"/>
        <end position="149"/>
    </location>
</feature>
<keyword evidence="2" id="KW-0808">Transferase</keyword>
<dbReference type="STRING" id="1469948.GCA_000732725_02786"/>
<dbReference type="OrthoDB" id="9791837at2"/>
<dbReference type="PANTHER" id="PTHR43861">
    <property type="entry name" value="TRANS-ACONITATE 2-METHYLTRANSFERASE-RELATED"/>
    <property type="match status" value="1"/>
</dbReference>
<dbReference type="CDD" id="cd02440">
    <property type="entry name" value="AdoMet_MTases"/>
    <property type="match status" value="1"/>
</dbReference>
<dbReference type="EMBL" id="SLUO01000010">
    <property type="protein sequence ID" value="TCL56844.1"/>
    <property type="molecule type" value="Genomic_DNA"/>
</dbReference>
<dbReference type="GO" id="GO:0032259">
    <property type="term" value="P:methylation"/>
    <property type="evidence" value="ECO:0007669"/>
    <property type="project" value="UniProtKB-KW"/>
</dbReference>
<dbReference type="Proteomes" id="UP000295718">
    <property type="component" value="Unassembled WGS sequence"/>
</dbReference>
<keyword evidence="2" id="KW-0489">Methyltransferase</keyword>
<dbReference type="PANTHER" id="PTHR43861:SF1">
    <property type="entry name" value="TRANS-ACONITATE 2-METHYLTRANSFERASE"/>
    <property type="match status" value="1"/>
</dbReference>
<gene>
    <name evidence="2" type="ORF">EDD76_11016</name>
</gene>
<sequence length="256" mass="29188">MNNSKIIENNKSYWDANADFWFGTTALPEYGVKFVTEDDLHLFGDVSGKKMLEICCGSGHSLKYHADRNAGELWGVDLSPKQLNNAKKFLSENGYTANLICSPMEAELDVPKNYFDYVYSIYGIGWTTDLQGTFDNIASYLRKDGIFIFSWHHTLNYCVAWSCSERKDIIENDKLVFSKSYFDESYFTMPVDNSEIILCNRKISTYVNALAKAGFVIEQMIEQNDSATMESTEDISDKTKKAKMVPISLCFKARKL</sequence>
<dbReference type="SUPFAM" id="SSF53335">
    <property type="entry name" value="S-adenosyl-L-methionine-dependent methyltransferases"/>
    <property type="match status" value="1"/>
</dbReference>
<dbReference type="InterPro" id="IPR029063">
    <property type="entry name" value="SAM-dependent_MTases_sf"/>
</dbReference>
<comment type="caution">
    <text evidence="2">The sequence shown here is derived from an EMBL/GenBank/DDBJ whole genome shotgun (WGS) entry which is preliminary data.</text>
</comment>
<evidence type="ECO:0000313" key="2">
    <source>
        <dbReference type="EMBL" id="TCL56844.1"/>
    </source>
</evidence>
<protein>
    <submittedName>
        <fullName evidence="2">Methyltransferase family protein</fullName>
    </submittedName>
</protein>
<proteinExistence type="predicted"/>
<dbReference type="GO" id="GO:0008757">
    <property type="term" value="F:S-adenosylmethionine-dependent methyltransferase activity"/>
    <property type="evidence" value="ECO:0007669"/>
    <property type="project" value="InterPro"/>
</dbReference>
<evidence type="ECO:0000259" key="1">
    <source>
        <dbReference type="Pfam" id="PF08241"/>
    </source>
</evidence>
<reference evidence="2 3" key="1">
    <citation type="submission" date="2019-03" db="EMBL/GenBank/DDBJ databases">
        <title>Genomic Encyclopedia of Type Strains, Phase IV (KMG-IV): sequencing the most valuable type-strain genomes for metagenomic binning, comparative biology and taxonomic classification.</title>
        <authorList>
            <person name="Goeker M."/>
        </authorList>
    </citation>
    <scope>NUCLEOTIDE SEQUENCE [LARGE SCALE GENOMIC DNA]</scope>
    <source>
        <strain evidence="2 3">DSM 100556</strain>
    </source>
</reference>
<name>A0A4R1QXQ3_9FIRM</name>
<organism evidence="2 3">
    <name type="scientific">Kineothrix alysoides</name>
    <dbReference type="NCBI Taxonomy" id="1469948"/>
    <lineage>
        <taxon>Bacteria</taxon>
        <taxon>Bacillati</taxon>
        <taxon>Bacillota</taxon>
        <taxon>Clostridia</taxon>
        <taxon>Lachnospirales</taxon>
        <taxon>Lachnospiraceae</taxon>
        <taxon>Kineothrix</taxon>
    </lineage>
</organism>
<evidence type="ECO:0000313" key="3">
    <source>
        <dbReference type="Proteomes" id="UP000295718"/>
    </source>
</evidence>
<keyword evidence="3" id="KW-1185">Reference proteome</keyword>
<dbReference type="Pfam" id="PF08241">
    <property type="entry name" value="Methyltransf_11"/>
    <property type="match status" value="1"/>
</dbReference>